<feature type="region of interest" description="Disordered" evidence="1">
    <location>
        <begin position="50"/>
        <end position="70"/>
    </location>
</feature>
<dbReference type="InterPro" id="IPR036366">
    <property type="entry name" value="PGBDSf"/>
</dbReference>
<dbReference type="Pfam" id="PF01471">
    <property type="entry name" value="PG_binding_1"/>
    <property type="match status" value="1"/>
</dbReference>
<reference evidence="4 5" key="1">
    <citation type="submission" date="2015-09" db="EMBL/GenBank/DDBJ databases">
        <authorList>
            <consortium name="Swine Surveillance"/>
        </authorList>
    </citation>
    <scope>NUCLEOTIDE SEQUENCE [LARGE SCALE GENOMIC DNA]</scope>
    <source>
        <strain evidence="4 5">CECT 8399</strain>
    </source>
</reference>
<dbReference type="Gene3D" id="1.10.101.10">
    <property type="entry name" value="PGBD-like superfamily/PGBD"/>
    <property type="match status" value="1"/>
</dbReference>
<evidence type="ECO:0000256" key="1">
    <source>
        <dbReference type="SAM" id="MobiDB-lite"/>
    </source>
</evidence>
<dbReference type="Proteomes" id="UP000051326">
    <property type="component" value="Unassembled WGS sequence"/>
</dbReference>
<feature type="compositionally biased region" description="Basic residues" evidence="1">
    <location>
        <begin position="50"/>
        <end position="60"/>
    </location>
</feature>
<name>A0A0P1HHT6_9RHOB</name>
<dbReference type="STRING" id="1396826.PHA8399_00092"/>
<keyword evidence="2" id="KW-0732">Signal</keyword>
<dbReference type="AlphaFoldDB" id="A0A0P1HHT6"/>
<dbReference type="RefSeq" id="WP_058284254.1">
    <property type="nucleotide sequence ID" value="NZ_CYSR01000002.1"/>
</dbReference>
<organism evidence="4 5">
    <name type="scientific">Leisingera aquaemixtae</name>
    <dbReference type="NCBI Taxonomy" id="1396826"/>
    <lineage>
        <taxon>Bacteria</taxon>
        <taxon>Pseudomonadati</taxon>
        <taxon>Pseudomonadota</taxon>
        <taxon>Alphaproteobacteria</taxon>
        <taxon>Rhodobacterales</taxon>
        <taxon>Roseobacteraceae</taxon>
        <taxon>Leisingera</taxon>
    </lineage>
</organism>
<dbReference type="SUPFAM" id="SSF47090">
    <property type="entry name" value="PGBD-like"/>
    <property type="match status" value="1"/>
</dbReference>
<dbReference type="InterPro" id="IPR002477">
    <property type="entry name" value="Peptidoglycan-bd-like"/>
</dbReference>
<evidence type="ECO:0000256" key="2">
    <source>
        <dbReference type="SAM" id="SignalP"/>
    </source>
</evidence>
<feature type="signal peptide" evidence="2">
    <location>
        <begin position="1"/>
        <end position="25"/>
    </location>
</feature>
<proteinExistence type="predicted"/>
<dbReference type="EMBL" id="CYSR01000002">
    <property type="protein sequence ID" value="CUH97989.1"/>
    <property type="molecule type" value="Genomic_DNA"/>
</dbReference>
<evidence type="ECO:0000313" key="4">
    <source>
        <dbReference type="EMBL" id="CUH97989.1"/>
    </source>
</evidence>
<gene>
    <name evidence="4" type="ORF">PHA8399_00092</name>
</gene>
<feature type="domain" description="Peptidoglycan binding-like" evidence="3">
    <location>
        <begin position="73"/>
        <end position="114"/>
    </location>
</feature>
<feature type="chain" id="PRO_5006064399" description="Peptidoglycan binding-like domain-containing protein" evidence="2">
    <location>
        <begin position="26"/>
        <end position="538"/>
    </location>
</feature>
<sequence>MFTKPLKPALAAAFLATSATGPAIADELGAAIVGGVIGGVIVNEIHKNKQRQRSTARTYRRAPAYSAARTENRETQTALNYFGFNAGSADGVLGRRSRAAITQYQIHMGYPATGHLAPYERNFLVSSYNRAQIGGPQVIKAMQGPQGVRGLLHGWRDEAAGLRTAGSSYGGNTYGGLPPEVSHAVDEVAASSEPSGEQLLQRTGFMQLADLNGDGRNDYVLDTSVSGSSFWCGASNCSVMVFASTPQGYQRNDFLARGVTPASFACSQGTCRILDAGTEAPVQAAQETRSTVTAAAAQPSVPLGGITLFDQPKESASLTSYCSKVSLLTSSNGGFMTADSMTDPELALGEQFCLARTYAINAGETQAGKVKGVTQAQIDSQCDAFGPAVQPFLAKLGTAGSGEVMGDVQKFVLQSGMSLEQLANTAGICLFSGYRRDDMEVALGAALILTGIGKRPYAELIGHHLALGFGAPNAAEKAQEWYSMAVISLEGGTAPVFAPGQPGRPELIKAASAKLAGGRVQPVQASSGAAALPSFSSD</sequence>
<evidence type="ECO:0000259" key="3">
    <source>
        <dbReference type="Pfam" id="PF01471"/>
    </source>
</evidence>
<dbReference type="InterPro" id="IPR036365">
    <property type="entry name" value="PGBD-like_sf"/>
</dbReference>
<accession>A0A0P1HHT6</accession>
<evidence type="ECO:0000313" key="5">
    <source>
        <dbReference type="Proteomes" id="UP000051326"/>
    </source>
</evidence>
<protein>
    <recommendedName>
        <fullName evidence="3">Peptidoglycan binding-like domain-containing protein</fullName>
    </recommendedName>
</protein>